<name>A0A1D2NLP8_ORCCI</name>
<comment type="cofactor">
    <cofactor evidence="10">
        <name>a divalent metal cation</name>
        <dbReference type="ChEBI" id="CHEBI:60240"/>
    </cofactor>
    <text evidence="10">Binds 2 divalent metal cations per subunit. Site 1 may preferentially bind zinc ions, while site 2 has a preference for magnesium and/or manganese ions.</text>
</comment>
<dbReference type="FunFam" id="1.10.1300.10:FF:000006">
    <property type="entry name" value="Phosphodiesterase 9A"/>
    <property type="match status" value="1"/>
</dbReference>
<dbReference type="InterPro" id="IPR036971">
    <property type="entry name" value="PDEase_catalytic_dom_sf"/>
</dbReference>
<dbReference type="InterPro" id="IPR023088">
    <property type="entry name" value="PDEase"/>
</dbReference>
<dbReference type="EMBL" id="LJIJ01000010">
    <property type="protein sequence ID" value="ODN06139.1"/>
    <property type="molecule type" value="Genomic_DNA"/>
</dbReference>
<dbReference type="GO" id="GO:0046872">
    <property type="term" value="F:metal ion binding"/>
    <property type="evidence" value="ECO:0007669"/>
    <property type="project" value="UniProtKB-KW"/>
</dbReference>
<sequence>MEVAALEFCFQRQSSPHESVQDLKQEVNKLRSKLENYEHLSWLALHPPPVMDPSEGAVRQPLGPGYHRRSQEAKQIICDKFLRLWFVDVVLTKETCQLLREPTFDNWQWEDEEMLVLMQQMYLELELPRKFDIEINILRNFLVRVYHNYNDVPFHNFRHCFCVTQMMFGMARTVNLAERIGDLETLILLTSCICHDLDHPGYNNIYQINAQTELALRYNDISPLENHHCSVAFRILEDPECNIFRNLSGEMFKRIREGMIRCILATDMARHNEIVNQFREVVPYFDRNNKVHVNLLSMVLIKVADISNEARPMNVAEPWLDCLLAEFFQQSDTEKLEGLPVTPFMDREKITKPSSQCSFIGLVLLPLFEALGSFFAELDPMIIQPVRDALEYYRRLNEATQPPRHRKSTDVTAMQAVNVGAATTTTTSQTASDKLPSDPNIISKVDTTIIPSSLLPTQQQ</sequence>
<feature type="binding site" evidence="9">
    <location>
        <position position="305"/>
    </location>
    <ligand>
        <name>Zn(2+)</name>
        <dbReference type="ChEBI" id="CHEBI:29105"/>
        <label>1</label>
    </ligand>
</feature>
<feature type="active site" description="Proton donor" evidence="7">
    <location>
        <position position="155"/>
    </location>
</feature>
<evidence type="ECO:0000313" key="13">
    <source>
        <dbReference type="Proteomes" id="UP000094527"/>
    </source>
</evidence>
<evidence type="ECO:0000256" key="7">
    <source>
        <dbReference type="PIRSR" id="PIRSR623088-1"/>
    </source>
</evidence>
<evidence type="ECO:0000256" key="2">
    <source>
        <dbReference type="ARBA" id="ARBA00022535"/>
    </source>
</evidence>
<feature type="binding site" evidence="9">
    <location>
        <position position="196"/>
    </location>
    <ligand>
        <name>Zn(2+)</name>
        <dbReference type="ChEBI" id="CHEBI:29105"/>
        <label>2</label>
    </ligand>
</feature>
<evidence type="ECO:0000256" key="10">
    <source>
        <dbReference type="RuleBase" id="RU363067"/>
    </source>
</evidence>
<dbReference type="STRING" id="48709.A0A1D2NLP8"/>
<dbReference type="OMA" id="NWQWEDE"/>
<protein>
    <recommendedName>
        <fullName evidence="10">Phosphodiesterase</fullName>
        <ecNumber evidence="10">3.1.4.-</ecNumber>
    </recommendedName>
</protein>
<feature type="binding site" evidence="9">
    <location>
        <position position="195"/>
    </location>
    <ligand>
        <name>Zn(2+)</name>
        <dbReference type="ChEBI" id="CHEBI:29105"/>
        <label>1</label>
    </ligand>
</feature>
<comment type="similarity">
    <text evidence="6">Belongs to the cyclic nucleotide phosphodiesterase family. PDE9 subfamily.</text>
</comment>
<evidence type="ECO:0000313" key="12">
    <source>
        <dbReference type="EMBL" id="ODN06139.1"/>
    </source>
</evidence>
<feature type="binding site" evidence="8">
    <location>
        <position position="356"/>
    </location>
    <ligand>
        <name>AMP</name>
        <dbReference type="ChEBI" id="CHEBI:456215"/>
    </ligand>
</feature>
<dbReference type="PRINTS" id="PR00387">
    <property type="entry name" value="PDIESTERASE1"/>
</dbReference>
<feature type="binding site" evidence="9">
    <location>
        <position position="159"/>
    </location>
    <ligand>
        <name>Zn(2+)</name>
        <dbReference type="ChEBI" id="CHEBI:29105"/>
        <label>1</label>
    </ligand>
</feature>
<feature type="binding site" evidence="8">
    <location>
        <position position="305"/>
    </location>
    <ligand>
        <name>AMP</name>
        <dbReference type="ChEBI" id="CHEBI:456215"/>
    </ligand>
</feature>
<evidence type="ECO:0000256" key="1">
    <source>
        <dbReference type="ARBA" id="ARBA00000583"/>
    </source>
</evidence>
<feature type="binding site" evidence="8">
    <location>
        <begin position="155"/>
        <end position="159"/>
    </location>
    <ligand>
        <name>AMP</name>
        <dbReference type="ChEBI" id="CHEBI:456215"/>
    </ligand>
</feature>
<keyword evidence="3 9" id="KW-0479">Metal-binding</keyword>
<dbReference type="OrthoDB" id="546632at2759"/>
<evidence type="ECO:0000256" key="5">
    <source>
        <dbReference type="ARBA" id="ARBA00037913"/>
    </source>
</evidence>
<dbReference type="SMART" id="SM00471">
    <property type="entry name" value="HDc"/>
    <property type="match status" value="1"/>
</dbReference>
<evidence type="ECO:0000256" key="4">
    <source>
        <dbReference type="ARBA" id="ARBA00022801"/>
    </source>
</evidence>
<dbReference type="Proteomes" id="UP000094527">
    <property type="component" value="Unassembled WGS sequence"/>
</dbReference>
<dbReference type="InterPro" id="IPR003607">
    <property type="entry name" value="HD/PDEase_dom"/>
</dbReference>
<feature type="binding site" evidence="8">
    <location>
        <position position="196"/>
    </location>
    <ligand>
        <name>AMP</name>
        <dbReference type="ChEBI" id="CHEBI:456215"/>
    </ligand>
</feature>
<dbReference type="PROSITE" id="PS51845">
    <property type="entry name" value="PDEASE_I_2"/>
    <property type="match status" value="1"/>
</dbReference>
<dbReference type="GO" id="GO:0047555">
    <property type="term" value="F:3',5'-cyclic-GMP phosphodiesterase activity"/>
    <property type="evidence" value="ECO:0007669"/>
    <property type="project" value="UniProtKB-EC"/>
</dbReference>
<dbReference type="EC" id="3.1.4.-" evidence="10"/>
<dbReference type="InterPro" id="IPR023174">
    <property type="entry name" value="PDEase_CS"/>
</dbReference>
<comment type="catalytic activity">
    <reaction evidence="1">
        <text>3',5'-cyclic GMP + H2O = GMP + H(+)</text>
        <dbReference type="Rhea" id="RHEA:16957"/>
        <dbReference type="ChEBI" id="CHEBI:15377"/>
        <dbReference type="ChEBI" id="CHEBI:15378"/>
        <dbReference type="ChEBI" id="CHEBI:57746"/>
        <dbReference type="ChEBI" id="CHEBI:58115"/>
        <dbReference type="EC" id="3.1.4.35"/>
    </reaction>
</comment>
<dbReference type="GO" id="GO:0007165">
    <property type="term" value="P:signal transduction"/>
    <property type="evidence" value="ECO:0007669"/>
    <property type="project" value="InterPro"/>
</dbReference>
<keyword evidence="13" id="KW-1185">Reference proteome</keyword>
<dbReference type="SUPFAM" id="SSF109604">
    <property type="entry name" value="HD-domain/PDEase-like"/>
    <property type="match status" value="1"/>
</dbReference>
<organism evidence="12 13">
    <name type="scientific">Orchesella cincta</name>
    <name type="common">Springtail</name>
    <name type="synonym">Podura cincta</name>
    <dbReference type="NCBI Taxonomy" id="48709"/>
    <lineage>
        <taxon>Eukaryota</taxon>
        <taxon>Metazoa</taxon>
        <taxon>Ecdysozoa</taxon>
        <taxon>Arthropoda</taxon>
        <taxon>Hexapoda</taxon>
        <taxon>Collembola</taxon>
        <taxon>Entomobryomorpha</taxon>
        <taxon>Entomobryoidea</taxon>
        <taxon>Orchesellidae</taxon>
        <taxon>Orchesellinae</taxon>
        <taxon>Orchesella</taxon>
    </lineage>
</organism>
<dbReference type="PANTHER" id="PTHR11347">
    <property type="entry name" value="CYCLIC NUCLEOTIDE PHOSPHODIESTERASE"/>
    <property type="match status" value="1"/>
</dbReference>
<keyword evidence="2" id="KW-0140">cGMP</keyword>
<feature type="binding site" evidence="9">
    <location>
        <position position="196"/>
    </location>
    <ligand>
        <name>Zn(2+)</name>
        <dbReference type="ChEBI" id="CHEBI:29105"/>
        <label>1</label>
    </ligand>
</feature>
<evidence type="ECO:0000256" key="3">
    <source>
        <dbReference type="ARBA" id="ARBA00022723"/>
    </source>
</evidence>
<evidence type="ECO:0000256" key="6">
    <source>
        <dbReference type="ARBA" id="ARBA00061167"/>
    </source>
</evidence>
<evidence type="ECO:0000259" key="11">
    <source>
        <dbReference type="PROSITE" id="PS51845"/>
    </source>
</evidence>
<feature type="domain" description="PDEase" evidence="11">
    <location>
        <begin position="70"/>
        <end position="404"/>
    </location>
</feature>
<dbReference type="CDD" id="cd00077">
    <property type="entry name" value="HDc"/>
    <property type="match status" value="1"/>
</dbReference>
<reference evidence="12 13" key="1">
    <citation type="journal article" date="2016" name="Genome Biol. Evol.">
        <title>Gene Family Evolution Reflects Adaptation to Soil Environmental Stressors in the Genome of the Collembolan Orchesella cincta.</title>
        <authorList>
            <person name="Faddeeva-Vakhrusheva A."/>
            <person name="Derks M.F."/>
            <person name="Anvar S.Y."/>
            <person name="Agamennone V."/>
            <person name="Suring W."/>
            <person name="Smit S."/>
            <person name="van Straalen N.M."/>
            <person name="Roelofs D."/>
        </authorList>
    </citation>
    <scope>NUCLEOTIDE SEQUENCE [LARGE SCALE GENOMIC DNA]</scope>
    <source>
        <tissue evidence="12">Mixed pool</tissue>
    </source>
</reference>
<evidence type="ECO:0000256" key="9">
    <source>
        <dbReference type="PIRSR" id="PIRSR623088-3"/>
    </source>
</evidence>
<dbReference type="Pfam" id="PF00233">
    <property type="entry name" value="PDEase_I"/>
    <property type="match status" value="1"/>
</dbReference>
<comment type="caution">
    <text evidence="12">The sequence shown here is derived from an EMBL/GenBank/DDBJ whole genome shotgun (WGS) entry which is preliminary data.</text>
</comment>
<dbReference type="AlphaFoldDB" id="A0A1D2NLP8"/>
<evidence type="ECO:0000256" key="8">
    <source>
        <dbReference type="PIRSR" id="PIRSR623088-2"/>
    </source>
</evidence>
<gene>
    <name evidence="12" type="ORF">Ocin01_00549</name>
</gene>
<dbReference type="PROSITE" id="PS00126">
    <property type="entry name" value="PDEASE_I_1"/>
    <property type="match status" value="1"/>
</dbReference>
<keyword evidence="4 10" id="KW-0378">Hydrolase</keyword>
<dbReference type="Gene3D" id="1.10.1300.10">
    <property type="entry name" value="3'5'-cyclic nucleotide phosphodiesterase, catalytic domain"/>
    <property type="match status" value="1"/>
</dbReference>
<comment type="pathway">
    <text evidence="5">Purine metabolism; 3',5'-cyclic GMP degradation; GMP from 3',5'-cyclic GMP: step 1/1.</text>
</comment>
<proteinExistence type="inferred from homology"/>
<dbReference type="InterPro" id="IPR002073">
    <property type="entry name" value="PDEase_catalytic_dom"/>
</dbReference>
<accession>A0A1D2NLP8</accession>